<evidence type="ECO:0000313" key="3">
    <source>
        <dbReference type="Proteomes" id="UP000050783"/>
    </source>
</evidence>
<dbReference type="Pfam" id="PF00196">
    <property type="entry name" value="GerE"/>
    <property type="match status" value="1"/>
</dbReference>
<evidence type="ECO:0000259" key="1">
    <source>
        <dbReference type="PROSITE" id="PS50043"/>
    </source>
</evidence>
<protein>
    <submittedName>
        <fullName evidence="2">ATP-dependent transcriptional regulator</fullName>
    </submittedName>
</protein>
<dbReference type="EMBL" id="CYPU01000068">
    <property type="protein sequence ID" value="CUH49228.1"/>
    <property type="molecule type" value="Genomic_DNA"/>
</dbReference>
<dbReference type="OrthoDB" id="5497412at2"/>
<name>A0A0N7LQX4_9RHOB</name>
<sequence>MSVSFPRSAQAQNSFRFVMEWTHALAGNNSIPQALRKLIELVNADAALIARTFKLDRKVKYVARCCKEEGKVWPSQSQTQAELVLGDNFATAKAGSIWTLSDALIADKAAIPRHLEGDLKDLGEVIIVPLDTSGGHVDHIELHFRHKPAQFELDLLAIMASTLASGWSNRTPGSASAICEKGRNHHLKEVSGNKRVPILGLQNPAGLSRCEFRVCAMLKEGFTVKKVSEALTVCPTTVRSHLSSVFSKTGASNQVELLHLLNRRNDADRGSNNAETARIG</sequence>
<dbReference type="Proteomes" id="UP000050783">
    <property type="component" value="Unassembled WGS sequence"/>
</dbReference>
<dbReference type="SMART" id="SM00421">
    <property type="entry name" value="HTH_LUXR"/>
    <property type="match status" value="1"/>
</dbReference>
<dbReference type="InterPro" id="IPR000792">
    <property type="entry name" value="Tscrpt_reg_LuxR_C"/>
</dbReference>
<proteinExistence type="predicted"/>
<dbReference type="Gene3D" id="1.10.10.10">
    <property type="entry name" value="Winged helix-like DNA-binding domain superfamily/Winged helix DNA-binding domain"/>
    <property type="match status" value="1"/>
</dbReference>
<reference evidence="2 3" key="1">
    <citation type="submission" date="2015-09" db="EMBL/GenBank/DDBJ databases">
        <authorList>
            <consortium name="Swine Surveillance"/>
        </authorList>
    </citation>
    <scope>NUCLEOTIDE SEQUENCE [LARGE SCALE GENOMIC DNA]</scope>
    <source>
        <strain evidence="2 3">CECT 4292</strain>
    </source>
</reference>
<organism evidence="2 3">
    <name type="scientific">Ruegeria atlantica</name>
    <dbReference type="NCBI Taxonomy" id="81569"/>
    <lineage>
        <taxon>Bacteria</taxon>
        <taxon>Pseudomonadati</taxon>
        <taxon>Pseudomonadota</taxon>
        <taxon>Alphaproteobacteria</taxon>
        <taxon>Rhodobacterales</taxon>
        <taxon>Roseobacteraceae</taxon>
        <taxon>Ruegeria</taxon>
    </lineage>
</organism>
<accession>A0A0N7LQX4</accession>
<dbReference type="PROSITE" id="PS50043">
    <property type="entry name" value="HTH_LUXR_2"/>
    <property type="match status" value="1"/>
</dbReference>
<dbReference type="InterPro" id="IPR036388">
    <property type="entry name" value="WH-like_DNA-bd_sf"/>
</dbReference>
<dbReference type="PRINTS" id="PR00038">
    <property type="entry name" value="HTHLUXR"/>
</dbReference>
<evidence type="ECO:0000313" key="2">
    <source>
        <dbReference type="EMBL" id="CUH49228.1"/>
    </source>
</evidence>
<dbReference type="SUPFAM" id="SSF46894">
    <property type="entry name" value="C-terminal effector domain of the bipartite response regulators"/>
    <property type="match status" value="1"/>
</dbReference>
<dbReference type="GO" id="GO:0003677">
    <property type="term" value="F:DNA binding"/>
    <property type="evidence" value="ECO:0007669"/>
    <property type="project" value="InterPro"/>
</dbReference>
<gene>
    <name evidence="2" type="ORF">RUA4292_03423</name>
</gene>
<dbReference type="InterPro" id="IPR016032">
    <property type="entry name" value="Sig_transdc_resp-reg_C-effctor"/>
</dbReference>
<dbReference type="GO" id="GO:0006355">
    <property type="term" value="P:regulation of DNA-templated transcription"/>
    <property type="evidence" value="ECO:0007669"/>
    <property type="project" value="InterPro"/>
</dbReference>
<dbReference type="PROSITE" id="PS00622">
    <property type="entry name" value="HTH_LUXR_1"/>
    <property type="match status" value="1"/>
</dbReference>
<dbReference type="AlphaFoldDB" id="A0A0N7LQX4"/>
<feature type="domain" description="HTH luxR-type" evidence="1">
    <location>
        <begin position="200"/>
        <end position="265"/>
    </location>
</feature>